<evidence type="ECO:0000256" key="16">
    <source>
        <dbReference type="ARBA" id="ARBA00075337"/>
    </source>
</evidence>
<dbReference type="Gene3D" id="3.40.50.620">
    <property type="entry name" value="HUPs"/>
    <property type="match status" value="1"/>
</dbReference>
<keyword evidence="3 19" id="KW-0963">Cytoplasm</keyword>
<dbReference type="InterPro" id="IPR003720">
    <property type="entry name" value="tRNA_STrfase"/>
</dbReference>
<dbReference type="EMBL" id="DVOL01000007">
    <property type="protein sequence ID" value="HIV10171.1"/>
    <property type="molecule type" value="Genomic_DNA"/>
</dbReference>
<keyword evidence="7 19" id="KW-0067">ATP-binding</keyword>
<keyword evidence="4 19" id="KW-0820">tRNA-binding</keyword>
<comment type="caution">
    <text evidence="21">The sequence shown here is derived from an EMBL/GenBank/DDBJ whole genome shotgun (WGS) entry which is preliminary data.</text>
</comment>
<dbReference type="InterPro" id="IPR049962">
    <property type="entry name" value="THUMP_ThiI"/>
</dbReference>
<dbReference type="Gene3D" id="3.30.2130.30">
    <property type="match status" value="1"/>
</dbReference>
<evidence type="ECO:0000313" key="21">
    <source>
        <dbReference type="EMBL" id="HIV10171.1"/>
    </source>
</evidence>
<evidence type="ECO:0000256" key="1">
    <source>
        <dbReference type="ARBA" id="ARBA00004496"/>
    </source>
</evidence>
<comment type="pathway">
    <text evidence="2 19">Cofactor biosynthesis; thiamine diphosphate biosynthesis.</text>
</comment>
<evidence type="ECO:0000256" key="10">
    <source>
        <dbReference type="ARBA" id="ARBA00050570"/>
    </source>
</evidence>
<keyword evidence="6 19" id="KW-0547">Nucleotide-binding</keyword>
<dbReference type="Pfam" id="PF02926">
    <property type="entry name" value="THUMP"/>
    <property type="match status" value="1"/>
</dbReference>
<evidence type="ECO:0000256" key="9">
    <source>
        <dbReference type="ARBA" id="ARBA00022977"/>
    </source>
</evidence>
<dbReference type="NCBIfam" id="TIGR00342">
    <property type="entry name" value="tRNA uracil 4-sulfurtransferase ThiI"/>
    <property type="match status" value="1"/>
</dbReference>
<evidence type="ECO:0000256" key="15">
    <source>
        <dbReference type="ARBA" id="ARBA00071867"/>
    </source>
</evidence>
<evidence type="ECO:0000256" key="12">
    <source>
        <dbReference type="ARBA" id="ARBA00058382"/>
    </source>
</evidence>
<dbReference type="InterPro" id="IPR054173">
    <property type="entry name" value="ThiI_fer"/>
</dbReference>
<dbReference type="InterPro" id="IPR049961">
    <property type="entry name" value="ThiI_N"/>
</dbReference>
<dbReference type="Proteomes" id="UP000823960">
    <property type="component" value="Unassembled WGS sequence"/>
</dbReference>
<name>A0A9D1NNZ8_9FIRM</name>
<dbReference type="Pfam" id="PF02568">
    <property type="entry name" value="ThiI"/>
    <property type="match status" value="1"/>
</dbReference>
<evidence type="ECO:0000256" key="4">
    <source>
        <dbReference type="ARBA" id="ARBA00022555"/>
    </source>
</evidence>
<dbReference type="InterPro" id="IPR004114">
    <property type="entry name" value="THUMP_dom"/>
</dbReference>
<dbReference type="GO" id="GO:0009228">
    <property type="term" value="P:thiamine biosynthetic process"/>
    <property type="evidence" value="ECO:0007669"/>
    <property type="project" value="UniProtKB-KW"/>
</dbReference>
<feature type="binding site" evidence="19">
    <location>
        <position position="266"/>
    </location>
    <ligand>
        <name>ATP</name>
        <dbReference type="ChEBI" id="CHEBI:30616"/>
    </ligand>
</feature>
<dbReference type="Pfam" id="PF22025">
    <property type="entry name" value="ThiI_fer"/>
    <property type="match status" value="1"/>
</dbReference>
<dbReference type="GO" id="GO:0002937">
    <property type="term" value="P:tRNA 4-thiouridine biosynthesis"/>
    <property type="evidence" value="ECO:0007669"/>
    <property type="project" value="TreeGrafter"/>
</dbReference>
<sequence length="396" mass="44071">MNQVILCKYGELVLKGLNRSSFEAVLIRNVRRRLKSLGDFSYSSRQSTLFVEGDDSLCDFGEAMERLKRVFGIAKLCMAVSCEKNLDDIESTVSEYLGESLQLAQSFKVEAKRADKRFYLDSMQLMAELGGRILERYPHLTVDVKSPEVTVVVEIRDNAAYVHGMPVDGAGGIPVGTSGRALLMLSGGIDSPVAGTMMAKRGVIVSAIHFQSPPYTSERAFIKVKKLAAKISEYCGQITLFSVPFTKIQEAIRENCPEELFTIIMRRQMMEISQRLCEAYGFSAIVTGESIGQVASQTMAAMVATDSVCRLPVFRPCIGLDKKEIIDISYKIDTFDISIEPYEDCCTVFTPKHPKTKPTLAEVERAESGFDFDPLIKEALDGIAQVTLRPYEEYDF</sequence>
<comment type="catalytic activity">
    <reaction evidence="11 19">
        <text>[ThiS sulfur-carrier protein]-C-terminal Gly-Gly-AMP + S-sulfanyl-L-cysteinyl-[cysteine desulfurase] + AH2 = [ThiS sulfur-carrier protein]-C-terminal-Gly-aminoethanethioate + L-cysteinyl-[cysteine desulfurase] + A + AMP + 2 H(+)</text>
        <dbReference type="Rhea" id="RHEA:43340"/>
        <dbReference type="Rhea" id="RHEA-COMP:12157"/>
        <dbReference type="Rhea" id="RHEA-COMP:12158"/>
        <dbReference type="Rhea" id="RHEA-COMP:12910"/>
        <dbReference type="Rhea" id="RHEA-COMP:19908"/>
        <dbReference type="ChEBI" id="CHEBI:13193"/>
        <dbReference type="ChEBI" id="CHEBI:15378"/>
        <dbReference type="ChEBI" id="CHEBI:17499"/>
        <dbReference type="ChEBI" id="CHEBI:29950"/>
        <dbReference type="ChEBI" id="CHEBI:61963"/>
        <dbReference type="ChEBI" id="CHEBI:90618"/>
        <dbReference type="ChEBI" id="CHEBI:232372"/>
        <dbReference type="ChEBI" id="CHEBI:456215"/>
    </reaction>
</comment>
<reference evidence="21" key="1">
    <citation type="submission" date="2020-10" db="EMBL/GenBank/DDBJ databases">
        <authorList>
            <person name="Gilroy R."/>
        </authorList>
    </citation>
    <scope>NUCLEOTIDE SEQUENCE</scope>
    <source>
        <strain evidence="21">1370</strain>
    </source>
</reference>
<feature type="binding site" evidence="19">
    <location>
        <position position="288"/>
    </location>
    <ligand>
        <name>ATP</name>
        <dbReference type="ChEBI" id="CHEBI:30616"/>
    </ligand>
</feature>
<keyword evidence="5 19" id="KW-0808">Transferase</keyword>
<dbReference type="InterPro" id="IPR014729">
    <property type="entry name" value="Rossmann-like_a/b/a_fold"/>
</dbReference>
<evidence type="ECO:0000256" key="13">
    <source>
        <dbReference type="ARBA" id="ARBA00061472"/>
    </source>
</evidence>
<proteinExistence type="inferred from homology"/>
<dbReference type="SUPFAM" id="SSF143437">
    <property type="entry name" value="THUMP domain-like"/>
    <property type="match status" value="1"/>
</dbReference>
<organism evidence="21 22">
    <name type="scientific">Candidatus Faeciplasma avium</name>
    <dbReference type="NCBI Taxonomy" id="2840798"/>
    <lineage>
        <taxon>Bacteria</taxon>
        <taxon>Bacillati</taxon>
        <taxon>Bacillota</taxon>
        <taxon>Clostridia</taxon>
        <taxon>Eubacteriales</taxon>
        <taxon>Oscillospiraceae</taxon>
        <taxon>Oscillospiraceae incertae sedis</taxon>
        <taxon>Candidatus Faeciplasma</taxon>
    </lineage>
</organism>
<evidence type="ECO:0000256" key="5">
    <source>
        <dbReference type="ARBA" id="ARBA00022679"/>
    </source>
</evidence>
<comment type="catalytic activity">
    <reaction evidence="10 19">
        <text>[ThiI sulfur-carrier protein]-S-sulfanyl-L-cysteine + a uridine in tRNA + 2 reduced [2Fe-2S]-[ferredoxin] + ATP + H(+) = [ThiI sulfur-carrier protein]-L-cysteine + a 4-thiouridine in tRNA + 2 oxidized [2Fe-2S]-[ferredoxin] + AMP + diphosphate</text>
        <dbReference type="Rhea" id="RHEA:24176"/>
        <dbReference type="Rhea" id="RHEA-COMP:10000"/>
        <dbReference type="Rhea" id="RHEA-COMP:10001"/>
        <dbReference type="Rhea" id="RHEA-COMP:13337"/>
        <dbReference type="Rhea" id="RHEA-COMP:13338"/>
        <dbReference type="Rhea" id="RHEA-COMP:13339"/>
        <dbReference type="Rhea" id="RHEA-COMP:13340"/>
        <dbReference type="ChEBI" id="CHEBI:15378"/>
        <dbReference type="ChEBI" id="CHEBI:29950"/>
        <dbReference type="ChEBI" id="CHEBI:30616"/>
        <dbReference type="ChEBI" id="CHEBI:33019"/>
        <dbReference type="ChEBI" id="CHEBI:33737"/>
        <dbReference type="ChEBI" id="CHEBI:33738"/>
        <dbReference type="ChEBI" id="CHEBI:61963"/>
        <dbReference type="ChEBI" id="CHEBI:65315"/>
        <dbReference type="ChEBI" id="CHEBI:136798"/>
        <dbReference type="ChEBI" id="CHEBI:456215"/>
        <dbReference type="EC" id="2.8.1.4"/>
    </reaction>
</comment>
<gene>
    <name evidence="19 21" type="primary">thiI</name>
    <name evidence="21" type="ORF">IAD28_00530</name>
</gene>
<reference evidence="21" key="2">
    <citation type="journal article" date="2021" name="PeerJ">
        <title>Extensive microbial diversity within the chicken gut microbiome revealed by metagenomics and culture.</title>
        <authorList>
            <person name="Gilroy R."/>
            <person name="Ravi A."/>
            <person name="Getino M."/>
            <person name="Pursley I."/>
            <person name="Horton D.L."/>
            <person name="Alikhan N.F."/>
            <person name="Baker D."/>
            <person name="Gharbi K."/>
            <person name="Hall N."/>
            <person name="Watson M."/>
            <person name="Adriaenssens E.M."/>
            <person name="Foster-Nyarko E."/>
            <person name="Jarju S."/>
            <person name="Secka A."/>
            <person name="Antonio M."/>
            <person name="Oren A."/>
            <person name="Chaudhuri R.R."/>
            <person name="La Ragione R."/>
            <person name="Hildebrand F."/>
            <person name="Pallen M.J."/>
        </authorList>
    </citation>
    <scope>NUCLEOTIDE SEQUENCE</scope>
    <source>
        <strain evidence="21">1370</strain>
    </source>
</reference>
<feature type="binding site" evidence="19">
    <location>
        <position position="297"/>
    </location>
    <ligand>
        <name>ATP</name>
        <dbReference type="ChEBI" id="CHEBI:30616"/>
    </ligand>
</feature>
<dbReference type="AlphaFoldDB" id="A0A9D1NNZ8"/>
<dbReference type="SUPFAM" id="SSF52402">
    <property type="entry name" value="Adenine nucleotide alpha hydrolases-like"/>
    <property type="match status" value="1"/>
</dbReference>
<comment type="similarity">
    <text evidence="13 19">Belongs to the ThiI family.</text>
</comment>
<accession>A0A9D1NNZ8</accession>
<evidence type="ECO:0000256" key="3">
    <source>
        <dbReference type="ARBA" id="ARBA00022490"/>
    </source>
</evidence>
<comment type="subcellular location">
    <subcellularLocation>
        <location evidence="1 19">Cytoplasm</location>
    </subcellularLocation>
</comment>
<dbReference type="InterPro" id="IPR020536">
    <property type="entry name" value="ThiI_AANH"/>
</dbReference>
<evidence type="ECO:0000256" key="7">
    <source>
        <dbReference type="ARBA" id="ARBA00022840"/>
    </source>
</evidence>
<dbReference type="InterPro" id="IPR050102">
    <property type="entry name" value="tRNA_sulfurtransferase_ThiI"/>
</dbReference>
<evidence type="ECO:0000256" key="6">
    <source>
        <dbReference type="ARBA" id="ARBA00022741"/>
    </source>
</evidence>
<dbReference type="GO" id="GO:0005524">
    <property type="term" value="F:ATP binding"/>
    <property type="evidence" value="ECO:0007669"/>
    <property type="project" value="UniProtKB-UniRule"/>
</dbReference>
<evidence type="ECO:0000256" key="17">
    <source>
        <dbReference type="ARBA" id="ARBA00077849"/>
    </source>
</evidence>
<dbReference type="EC" id="2.8.1.4" evidence="14 19"/>
<dbReference type="GO" id="GO:0052837">
    <property type="term" value="P:thiazole biosynthetic process"/>
    <property type="evidence" value="ECO:0007669"/>
    <property type="project" value="TreeGrafter"/>
</dbReference>
<evidence type="ECO:0000313" key="22">
    <source>
        <dbReference type="Proteomes" id="UP000823960"/>
    </source>
</evidence>
<dbReference type="GO" id="GO:0004810">
    <property type="term" value="F:CCA tRNA nucleotidyltransferase activity"/>
    <property type="evidence" value="ECO:0007669"/>
    <property type="project" value="InterPro"/>
</dbReference>
<dbReference type="GO" id="GO:0140741">
    <property type="term" value="F:tRNA-uracil-4 sulfurtransferase activity"/>
    <property type="evidence" value="ECO:0007669"/>
    <property type="project" value="UniProtKB-EC"/>
</dbReference>
<dbReference type="PANTHER" id="PTHR43209:SF1">
    <property type="entry name" value="TRNA SULFURTRANSFERASE"/>
    <property type="match status" value="1"/>
</dbReference>
<dbReference type="GO" id="GO:0005829">
    <property type="term" value="C:cytosol"/>
    <property type="evidence" value="ECO:0007669"/>
    <property type="project" value="TreeGrafter"/>
</dbReference>
<dbReference type="CDD" id="cd11716">
    <property type="entry name" value="THUMP_ThiI"/>
    <property type="match status" value="1"/>
</dbReference>
<evidence type="ECO:0000259" key="20">
    <source>
        <dbReference type="PROSITE" id="PS51165"/>
    </source>
</evidence>
<evidence type="ECO:0000256" key="8">
    <source>
        <dbReference type="ARBA" id="ARBA00022884"/>
    </source>
</evidence>
<keyword evidence="8 19" id="KW-0694">RNA-binding</keyword>
<feature type="domain" description="THUMP" evidence="20">
    <location>
        <begin position="61"/>
        <end position="166"/>
    </location>
</feature>
<dbReference type="GO" id="GO:0000049">
    <property type="term" value="F:tRNA binding"/>
    <property type="evidence" value="ECO:0007669"/>
    <property type="project" value="UniProtKB-UniRule"/>
</dbReference>
<dbReference type="HAMAP" id="MF_00021">
    <property type="entry name" value="ThiI"/>
    <property type="match status" value="1"/>
</dbReference>
<comment type="function">
    <text evidence="12 19">Catalyzes the ATP-dependent transfer of a sulfur to tRNA to produce 4-thiouridine in position 8 of tRNAs, which functions as a near-UV photosensor. Also catalyzes the transfer of sulfur to the sulfur carrier protein ThiS, forming ThiS-thiocarboxylate. This is a step in the synthesis of thiazole, in the thiamine biosynthesis pathway. The sulfur is donated as persulfide by IscS.</text>
</comment>
<feature type="binding site" evidence="19">
    <location>
        <begin position="184"/>
        <end position="185"/>
    </location>
    <ligand>
        <name>ATP</name>
        <dbReference type="ChEBI" id="CHEBI:30616"/>
    </ligand>
</feature>
<protein>
    <recommendedName>
        <fullName evidence="15 19">Probable tRNA sulfurtransferase</fullName>
        <ecNumber evidence="14 19">2.8.1.4</ecNumber>
    </recommendedName>
    <alternativeName>
        <fullName evidence="16 19">Sulfur carrier protein ThiS sulfurtransferase</fullName>
    </alternativeName>
    <alternativeName>
        <fullName evidence="17 19">Thiamine biosynthesis protein ThiI</fullName>
    </alternativeName>
    <alternativeName>
        <fullName evidence="18 19">tRNA 4-thiouridine synthase</fullName>
    </alternativeName>
</protein>
<dbReference type="PANTHER" id="PTHR43209">
    <property type="entry name" value="TRNA SULFURTRANSFERASE"/>
    <property type="match status" value="1"/>
</dbReference>
<dbReference type="PROSITE" id="PS51165">
    <property type="entry name" value="THUMP"/>
    <property type="match status" value="1"/>
</dbReference>
<dbReference type="CDD" id="cd01712">
    <property type="entry name" value="PPase_ThiI"/>
    <property type="match status" value="1"/>
</dbReference>
<dbReference type="SMART" id="SM00981">
    <property type="entry name" value="THUMP"/>
    <property type="match status" value="1"/>
</dbReference>
<dbReference type="GO" id="GO:0009229">
    <property type="term" value="P:thiamine diphosphate biosynthetic process"/>
    <property type="evidence" value="ECO:0007669"/>
    <property type="project" value="UniProtKB-UniRule"/>
</dbReference>
<evidence type="ECO:0000256" key="18">
    <source>
        <dbReference type="ARBA" id="ARBA00080570"/>
    </source>
</evidence>
<evidence type="ECO:0000256" key="14">
    <source>
        <dbReference type="ARBA" id="ARBA00066827"/>
    </source>
</evidence>
<evidence type="ECO:0000256" key="19">
    <source>
        <dbReference type="HAMAP-Rule" id="MF_00021"/>
    </source>
</evidence>
<dbReference type="FunFam" id="3.40.50.620:FF:000053">
    <property type="entry name" value="Probable tRNA sulfurtransferase"/>
    <property type="match status" value="1"/>
</dbReference>
<evidence type="ECO:0000256" key="2">
    <source>
        <dbReference type="ARBA" id="ARBA00004948"/>
    </source>
</evidence>
<feature type="binding site" evidence="19">
    <location>
        <begin position="209"/>
        <end position="210"/>
    </location>
    <ligand>
        <name>ATP</name>
        <dbReference type="ChEBI" id="CHEBI:30616"/>
    </ligand>
</feature>
<keyword evidence="9 19" id="KW-0784">Thiamine biosynthesis</keyword>
<evidence type="ECO:0000256" key="11">
    <source>
        <dbReference type="ARBA" id="ARBA00052330"/>
    </source>
</evidence>